<evidence type="ECO:0000313" key="5">
    <source>
        <dbReference type="Proteomes" id="UP001501020"/>
    </source>
</evidence>
<dbReference type="PANTHER" id="PTHR30055">
    <property type="entry name" value="HTH-TYPE TRANSCRIPTIONAL REGULATOR RUTR"/>
    <property type="match status" value="1"/>
</dbReference>
<evidence type="ECO:0000256" key="2">
    <source>
        <dbReference type="PROSITE-ProRule" id="PRU00335"/>
    </source>
</evidence>
<keyword evidence="1 2" id="KW-0238">DNA-binding</keyword>
<dbReference type="PROSITE" id="PS50977">
    <property type="entry name" value="HTH_TETR_2"/>
    <property type="match status" value="1"/>
</dbReference>
<dbReference type="PANTHER" id="PTHR30055:SF200">
    <property type="entry name" value="HTH-TYPE TRANSCRIPTIONAL REPRESSOR BDCR"/>
    <property type="match status" value="1"/>
</dbReference>
<name>A0ABN2Z0F8_9ACTN</name>
<dbReference type="Pfam" id="PF00440">
    <property type="entry name" value="TetR_N"/>
    <property type="match status" value="1"/>
</dbReference>
<dbReference type="InterPro" id="IPR001647">
    <property type="entry name" value="HTH_TetR"/>
</dbReference>
<dbReference type="Gene3D" id="1.10.357.10">
    <property type="entry name" value="Tetracycline Repressor, domain 2"/>
    <property type="match status" value="1"/>
</dbReference>
<dbReference type="InterPro" id="IPR050109">
    <property type="entry name" value="HTH-type_TetR-like_transc_reg"/>
</dbReference>
<dbReference type="InterPro" id="IPR036271">
    <property type="entry name" value="Tet_transcr_reg_TetR-rel_C_sf"/>
</dbReference>
<evidence type="ECO:0000313" key="4">
    <source>
        <dbReference type="EMBL" id="GAA2134858.1"/>
    </source>
</evidence>
<evidence type="ECO:0000259" key="3">
    <source>
        <dbReference type="PROSITE" id="PS50977"/>
    </source>
</evidence>
<dbReference type="InterPro" id="IPR009057">
    <property type="entry name" value="Homeodomain-like_sf"/>
</dbReference>
<organism evidence="4 5">
    <name type="scientific">Actinomadura napierensis</name>
    <dbReference type="NCBI Taxonomy" id="267854"/>
    <lineage>
        <taxon>Bacteria</taxon>
        <taxon>Bacillati</taxon>
        <taxon>Actinomycetota</taxon>
        <taxon>Actinomycetes</taxon>
        <taxon>Streptosporangiales</taxon>
        <taxon>Thermomonosporaceae</taxon>
        <taxon>Actinomadura</taxon>
    </lineage>
</organism>
<proteinExistence type="predicted"/>
<sequence length="206" mass="21759">MPATTGERPLTPAARRVLQVASELFYERGIGSVGMELVAAEAGVTKKTVYDRFGSKEALVLAYLRARDAHWREFMTRRIDAVPAPRDRVLATFDALDEWLSTECGRGCSMVNACAELPDPRHPVHGAAAEQKAWVRELYAGLVADGTLADQLLILHEGAVVAFSVGGVPDAAAKARAGAGPAAPLRLGGPAPPPAKARAAADALLR</sequence>
<dbReference type="Proteomes" id="UP001501020">
    <property type="component" value="Unassembled WGS sequence"/>
</dbReference>
<dbReference type="SUPFAM" id="SSF48498">
    <property type="entry name" value="Tetracyclin repressor-like, C-terminal domain"/>
    <property type="match status" value="1"/>
</dbReference>
<reference evidence="4 5" key="1">
    <citation type="journal article" date="2019" name="Int. J. Syst. Evol. Microbiol.">
        <title>The Global Catalogue of Microorganisms (GCM) 10K type strain sequencing project: providing services to taxonomists for standard genome sequencing and annotation.</title>
        <authorList>
            <consortium name="The Broad Institute Genomics Platform"/>
            <consortium name="The Broad Institute Genome Sequencing Center for Infectious Disease"/>
            <person name="Wu L."/>
            <person name="Ma J."/>
        </authorList>
    </citation>
    <scope>NUCLEOTIDE SEQUENCE [LARGE SCALE GENOMIC DNA]</scope>
    <source>
        <strain evidence="4 5">JCM 13850</strain>
    </source>
</reference>
<gene>
    <name evidence="4" type="ORF">GCM10009727_28880</name>
</gene>
<comment type="caution">
    <text evidence="4">The sequence shown here is derived from an EMBL/GenBank/DDBJ whole genome shotgun (WGS) entry which is preliminary data.</text>
</comment>
<protein>
    <submittedName>
        <fullName evidence="4">TetR/AcrR family transcriptional regulator</fullName>
    </submittedName>
</protein>
<accession>A0ABN2Z0F8</accession>
<dbReference type="SUPFAM" id="SSF46689">
    <property type="entry name" value="Homeodomain-like"/>
    <property type="match status" value="1"/>
</dbReference>
<feature type="domain" description="HTH tetR-type" evidence="3">
    <location>
        <begin position="11"/>
        <end position="71"/>
    </location>
</feature>
<feature type="DNA-binding region" description="H-T-H motif" evidence="2">
    <location>
        <begin position="34"/>
        <end position="53"/>
    </location>
</feature>
<dbReference type="RefSeq" id="WP_344266375.1">
    <property type="nucleotide sequence ID" value="NZ_BAAAMR010000021.1"/>
</dbReference>
<keyword evidence="5" id="KW-1185">Reference proteome</keyword>
<dbReference type="EMBL" id="BAAAMR010000021">
    <property type="protein sequence ID" value="GAA2134858.1"/>
    <property type="molecule type" value="Genomic_DNA"/>
</dbReference>
<dbReference type="PRINTS" id="PR00455">
    <property type="entry name" value="HTHTETR"/>
</dbReference>
<evidence type="ECO:0000256" key="1">
    <source>
        <dbReference type="ARBA" id="ARBA00023125"/>
    </source>
</evidence>